<organism evidence="1">
    <name type="scientific">virus sp. ctqEG8</name>
    <dbReference type="NCBI Taxonomy" id="2827998"/>
    <lineage>
        <taxon>Viruses</taxon>
    </lineage>
</organism>
<evidence type="ECO:0000313" key="1">
    <source>
        <dbReference type="EMBL" id="DAE29850.1"/>
    </source>
</evidence>
<accession>A0A8S5RFF0</accession>
<proteinExistence type="predicted"/>
<dbReference type="EMBL" id="BK059100">
    <property type="protein sequence ID" value="DAE29850.1"/>
    <property type="molecule type" value="Genomic_DNA"/>
</dbReference>
<name>A0A8S5RFF0_9VIRU</name>
<protein>
    <submittedName>
        <fullName evidence="1">Uncharacterized protein</fullName>
    </submittedName>
</protein>
<sequence length="33" mass="3558">MLGLIIIFAWALKVPAFVFAAALFFGAVEVFGK</sequence>
<reference evidence="1" key="1">
    <citation type="journal article" date="2021" name="Proc. Natl. Acad. Sci. U.S.A.">
        <title>A Catalog of Tens of Thousands of Viruses from Human Metagenomes Reveals Hidden Associations with Chronic Diseases.</title>
        <authorList>
            <person name="Tisza M.J."/>
            <person name="Buck C.B."/>
        </authorList>
    </citation>
    <scope>NUCLEOTIDE SEQUENCE</scope>
    <source>
        <strain evidence="1">CtqEG8</strain>
    </source>
</reference>